<proteinExistence type="predicted"/>
<dbReference type="RefSeq" id="YP_009638603.1">
    <property type="nucleotide sequence ID" value="NC_042338.1"/>
</dbReference>
<protein>
    <submittedName>
        <fullName evidence="1">Uncharacterized protein</fullName>
    </submittedName>
</protein>
<evidence type="ECO:0000313" key="1">
    <source>
        <dbReference type="EMBL" id="AFN37738.1"/>
    </source>
</evidence>
<dbReference type="EMBL" id="JX042579">
    <property type="protein sequence ID" value="AFN37738.1"/>
    <property type="molecule type" value="Genomic_DNA"/>
</dbReference>
<reference evidence="2" key="1">
    <citation type="submission" date="2012-05" db="EMBL/GenBank/DDBJ databases">
        <authorList>
            <person name="Everding T.M."/>
            <person name="Alkanani M.S."/>
            <person name="Bell A.C."/>
            <person name="Bohner A."/>
            <person name="Burghgraef A.L."/>
            <person name="DeVries J.T."/>
            <person name="Hooker S.J."/>
            <person name="Jansma C.A."/>
            <person name="Lang J.M."/>
            <person name="Lin J.Y."/>
            <person name="Newhof J.T."/>
            <person name="Noyes I.C.B."/>
            <person name="Schultz L.N."/>
            <person name="Stewart S.L."/>
            <person name="VandeHaar P.S."/>
            <person name="Vasquez J.A."/>
            <person name="Veldkamp K.L."/>
            <person name="Venema K.M."/>
            <person name="Westra V.A."/>
            <person name="Wrobel K.E."/>
            <person name="Harris A.D."/>
            <person name="Wertz J.T."/>
            <person name="DeJong R.J."/>
            <person name="Buck G.A."/>
            <person name="Campbell R."/>
            <person name="Carvalho M.R."/>
            <person name="Johnson A."/>
            <person name="Kettlewell J.M."/>
            <person name="Lee V."/>
            <person name="Loviza R."/>
            <person name="Renner D."/>
            <person name="Serrano M.G."/>
            <person name="Voegtly L.J."/>
            <person name="Walstead R."/>
            <person name="Wang Y.P."/>
            <person name="Bradley K.W."/>
            <person name="Khaja R."/>
            <person name="Lewis M.F."/>
            <person name="Barker L.P."/>
            <person name="Asai D.J."/>
            <person name="Bowman C.A."/>
            <person name="Russell D.A."/>
            <person name="Pope W.H."/>
            <person name="Jacobs-Sera D."/>
            <person name="Hendrix R.W."/>
            <person name="Hatfull G.F."/>
        </authorList>
    </citation>
    <scope>NUCLEOTIDE SEQUENCE [LARGE SCALE GENOMIC DNA]</scope>
</reference>
<evidence type="ECO:0000313" key="2">
    <source>
        <dbReference type="Proteomes" id="UP000009002"/>
    </source>
</evidence>
<dbReference type="Proteomes" id="UP000009002">
    <property type="component" value="Segment"/>
</dbReference>
<accession>I6WIK5</accession>
<name>I6WIK5_9CAUD</name>
<gene>
    <name evidence="1" type="primary">45</name>
    <name evidence="1" type="ORF">MACNCHEESE_45</name>
</gene>
<keyword evidence="2" id="KW-1185">Reference proteome</keyword>
<sequence length="106" mass="11786">MPLRRKIQFAKDTLSITMAEVDKEDPDESVRKWRAAGRFYAKQAQELMLDAADDEGTVDATDEHHVRRMCDVSALTGLATMYFAMAHDVDCFGKLPPAAHAADDGE</sequence>
<dbReference type="KEGG" id="vg:40235360"/>
<organism evidence="1 2">
    <name type="scientific">Mycobacterium phage MacnCheese</name>
    <dbReference type="NCBI Taxonomy" id="2927982"/>
    <lineage>
        <taxon>Viruses</taxon>
        <taxon>Duplodnaviria</taxon>
        <taxon>Heunggongvirae</taxon>
        <taxon>Uroviricota</taxon>
        <taxon>Caudoviricetes</taxon>
        <taxon>Weiservirinae</taxon>
        <taxon>Keshuvirus</taxon>
        <taxon>Keshuvirus macncheese</taxon>
    </lineage>
</organism>
<dbReference type="GeneID" id="40235360"/>